<dbReference type="GO" id="GO:0008483">
    <property type="term" value="F:transaminase activity"/>
    <property type="evidence" value="ECO:0007669"/>
    <property type="project" value="UniProtKB-KW"/>
</dbReference>
<comment type="cofactor">
    <cofactor evidence="1">
        <name>pyridoxal 5'-phosphate</name>
        <dbReference type="ChEBI" id="CHEBI:597326"/>
    </cofactor>
</comment>
<dbReference type="EMBL" id="CP036433">
    <property type="protein sequence ID" value="QDU95591.1"/>
    <property type="molecule type" value="Genomic_DNA"/>
</dbReference>
<protein>
    <submittedName>
        <fullName evidence="4">3-aminobutyryl-CoA aminotransferase</fullName>
        <ecNumber evidence="4">2.6.1.-</ecNumber>
    </submittedName>
</protein>
<sequence length="787" mass="86914">MEKKPAAGLRDFADPGRWKFTPEDRTLFEAQLADFVPPDAFDAHAHWYDVQHLLPDDRAVPPTPVGFQVMQDRMRLWMGERVHDNGLYFGYPTRGLDCTAANAYVEAELRQRPGSRGLMLIRPSDDSAAVEAALVAGGFAGFKVYHLFALREDSFHAEQGEFLPEWAWEMAHQRGLWITMHMVLPQALSDVRNLDYIRQHCRAWPHANLVLAHAGRGFNANHTVAAIDQLRGIENVFFDTSAVCEPAAFEAIMRAFGTTRLMYGSDFPVSELNGKAISVGDGFMWLYRQNVDWESWPHGRPHLVGIESLLALQQACRTLGWKDRDLERLFGGNARELLGIRPAIGDESDERPLVQRQYEEAKTRIPGGVQLLSKRPEMFAPGQWPAYYEQAIGCEVIDTSGRRYVDLSHNGILSCLLGFADPDVNAAVIRRVHLGSMATQQTYDEVRLAELLTEVHPWAGMARFTRTGGEAAAVAVRIARSSTGRDKIAFCGYHGWHDWYLAANLADPDALAGHLLAGLSPRGVPAGLAGSALPFHYNRLDELDQILADHGDQLAAVIMEPTRFVDPEPGFLEGVRERVTQSGARLIFDEITVGWRLCLGGAHLLYGVTPDLAIFAKAMSNGFAMGAVIGTAETMQAAEGSFISSTYWTEGVGPAAAVATIEKMRRVNPPPHLAPIGELYRQGWTQLGERHGLPATVQGRPQMVLVGFDHPESSALMTLFTTRMLDAGFLAAGAFHPTLAHQPHHVERALAAADGVFAELRQALDQGDLLQRIGHRPRHTGFARLTD</sequence>
<dbReference type="InterPro" id="IPR015421">
    <property type="entry name" value="PyrdxlP-dep_Trfase_major"/>
</dbReference>
<dbReference type="InterPro" id="IPR005814">
    <property type="entry name" value="Aminotrans_3"/>
</dbReference>
<dbReference type="SUPFAM" id="SSF51556">
    <property type="entry name" value="Metallo-dependent hydrolases"/>
    <property type="match status" value="1"/>
</dbReference>
<dbReference type="PANTHER" id="PTHR43713">
    <property type="entry name" value="GLUTAMATE-1-SEMIALDEHYDE 2,1-AMINOMUTASE"/>
    <property type="match status" value="1"/>
</dbReference>
<reference evidence="4 5" key="1">
    <citation type="submission" date="2019-02" db="EMBL/GenBank/DDBJ databases">
        <title>Deep-cultivation of Planctomycetes and their phenomic and genomic characterization uncovers novel biology.</title>
        <authorList>
            <person name="Wiegand S."/>
            <person name="Jogler M."/>
            <person name="Boedeker C."/>
            <person name="Pinto D."/>
            <person name="Vollmers J."/>
            <person name="Rivas-Marin E."/>
            <person name="Kohn T."/>
            <person name="Peeters S.H."/>
            <person name="Heuer A."/>
            <person name="Rast P."/>
            <person name="Oberbeckmann S."/>
            <person name="Bunk B."/>
            <person name="Jeske O."/>
            <person name="Meyerdierks A."/>
            <person name="Storesund J.E."/>
            <person name="Kallscheuer N."/>
            <person name="Luecker S."/>
            <person name="Lage O.M."/>
            <person name="Pohl T."/>
            <person name="Merkel B.J."/>
            <person name="Hornburger P."/>
            <person name="Mueller R.-W."/>
            <person name="Bruemmer F."/>
            <person name="Labrenz M."/>
            <person name="Spormann A.M."/>
            <person name="Op den Camp H."/>
            <person name="Overmann J."/>
            <person name="Amann R."/>
            <person name="Jetten M.S.M."/>
            <person name="Mascher T."/>
            <person name="Medema M.H."/>
            <person name="Devos D.P."/>
            <person name="Kaster A.-K."/>
            <person name="Ovreas L."/>
            <person name="Rohde M."/>
            <person name="Galperin M.Y."/>
            <person name="Jogler C."/>
        </authorList>
    </citation>
    <scope>NUCLEOTIDE SEQUENCE [LARGE SCALE GENOMIC DNA]</scope>
    <source>
        <strain evidence="4 5">Pla85_3_4</strain>
    </source>
</reference>
<keyword evidence="5" id="KW-1185">Reference proteome</keyword>
<organism evidence="4 5">
    <name type="scientific">Lignipirellula cremea</name>
    <dbReference type="NCBI Taxonomy" id="2528010"/>
    <lineage>
        <taxon>Bacteria</taxon>
        <taxon>Pseudomonadati</taxon>
        <taxon>Planctomycetota</taxon>
        <taxon>Planctomycetia</taxon>
        <taxon>Pirellulales</taxon>
        <taxon>Pirellulaceae</taxon>
        <taxon>Lignipirellula</taxon>
    </lineage>
</organism>
<dbReference type="Gene3D" id="3.20.20.140">
    <property type="entry name" value="Metal-dependent hydrolases"/>
    <property type="match status" value="1"/>
</dbReference>
<dbReference type="GO" id="GO:0030170">
    <property type="term" value="F:pyridoxal phosphate binding"/>
    <property type="evidence" value="ECO:0007669"/>
    <property type="project" value="InterPro"/>
</dbReference>
<dbReference type="Proteomes" id="UP000317648">
    <property type="component" value="Chromosome"/>
</dbReference>
<evidence type="ECO:0000256" key="2">
    <source>
        <dbReference type="ARBA" id="ARBA00022898"/>
    </source>
</evidence>
<dbReference type="InterPro" id="IPR032466">
    <property type="entry name" value="Metal_Hydrolase"/>
</dbReference>
<dbReference type="Gene3D" id="3.90.1150.10">
    <property type="entry name" value="Aspartate Aminotransferase, domain 1"/>
    <property type="match status" value="1"/>
</dbReference>
<dbReference type="InterPro" id="IPR006680">
    <property type="entry name" value="Amidohydro-rel"/>
</dbReference>
<keyword evidence="4" id="KW-0032">Aminotransferase</keyword>
<name>A0A518DUS8_9BACT</name>
<dbReference type="OrthoDB" id="9807885at2"/>
<keyword evidence="2" id="KW-0663">Pyridoxal phosphate</keyword>
<dbReference type="Pfam" id="PF04909">
    <property type="entry name" value="Amidohydro_2"/>
    <property type="match status" value="1"/>
</dbReference>
<evidence type="ECO:0000313" key="4">
    <source>
        <dbReference type="EMBL" id="QDU95591.1"/>
    </source>
</evidence>
<dbReference type="InterPro" id="IPR015422">
    <property type="entry name" value="PyrdxlP-dep_Trfase_small"/>
</dbReference>
<dbReference type="Pfam" id="PF00202">
    <property type="entry name" value="Aminotran_3"/>
    <property type="match status" value="1"/>
</dbReference>
<feature type="domain" description="Amidohydrolase-related" evidence="3">
    <location>
        <begin position="42"/>
        <end position="340"/>
    </location>
</feature>
<dbReference type="KEGG" id="lcre:Pla8534_34070"/>
<dbReference type="AlphaFoldDB" id="A0A518DUS8"/>
<evidence type="ECO:0000313" key="5">
    <source>
        <dbReference type="Proteomes" id="UP000317648"/>
    </source>
</evidence>
<evidence type="ECO:0000259" key="3">
    <source>
        <dbReference type="Pfam" id="PF04909"/>
    </source>
</evidence>
<proteinExistence type="predicted"/>
<dbReference type="SUPFAM" id="SSF53383">
    <property type="entry name" value="PLP-dependent transferases"/>
    <property type="match status" value="1"/>
</dbReference>
<keyword evidence="4" id="KW-0808">Transferase</keyword>
<dbReference type="Gene3D" id="3.40.640.10">
    <property type="entry name" value="Type I PLP-dependent aspartate aminotransferase-like (Major domain)"/>
    <property type="match status" value="1"/>
</dbReference>
<accession>A0A518DUS8</accession>
<dbReference type="GO" id="GO:0016787">
    <property type="term" value="F:hydrolase activity"/>
    <property type="evidence" value="ECO:0007669"/>
    <property type="project" value="InterPro"/>
</dbReference>
<evidence type="ECO:0000256" key="1">
    <source>
        <dbReference type="ARBA" id="ARBA00001933"/>
    </source>
</evidence>
<dbReference type="PANTHER" id="PTHR43713:SF3">
    <property type="entry name" value="GLUTAMATE-1-SEMIALDEHYDE 2,1-AMINOMUTASE 1, CHLOROPLASTIC-RELATED"/>
    <property type="match status" value="1"/>
</dbReference>
<dbReference type="InterPro" id="IPR015424">
    <property type="entry name" value="PyrdxlP-dep_Trfase"/>
</dbReference>
<gene>
    <name evidence="4" type="primary">kat</name>
    <name evidence="4" type="ORF">Pla8534_34070</name>
</gene>
<dbReference type="RefSeq" id="WP_145054309.1">
    <property type="nucleotide sequence ID" value="NZ_CP036433.1"/>
</dbReference>
<dbReference type="EC" id="2.6.1.-" evidence="4"/>